<proteinExistence type="predicted"/>
<dbReference type="EMBL" id="HBGU01072627">
    <property type="protein sequence ID" value="CAD9535572.1"/>
    <property type="molecule type" value="Transcribed_RNA"/>
</dbReference>
<sequence length="195" mass="21927">MAFLKHNGLQRSDQVLEIGCGVMRGGAPIVQYLNNSCYFGLEVNTTRLEEGRKELAENCLTVRMPQLFSTWDALAGVVGNGSVNVAWAFQVVIHMSDDIASATMRHVAPLLKRGERPGRFFFTAQTNTTGKMPLPRFHQDKQRWKEFPAVDRSFAFYKQLAHKNGLRLRVVPYGELDTNMLSALDRSDVLVAEPI</sequence>
<gene>
    <name evidence="1" type="ORF">CBRE1094_LOCUS39591</name>
</gene>
<protein>
    <recommendedName>
        <fullName evidence="2">Small RNA 2'-O-methyltransferase</fullName>
    </recommendedName>
</protein>
<dbReference type="InterPro" id="IPR029063">
    <property type="entry name" value="SAM-dependent_MTases_sf"/>
</dbReference>
<accession>A0A7S2J208</accession>
<dbReference type="SUPFAM" id="SSF53335">
    <property type="entry name" value="S-adenosyl-L-methionine-dependent methyltransferases"/>
    <property type="match status" value="1"/>
</dbReference>
<dbReference type="AlphaFoldDB" id="A0A7S2J208"/>
<dbReference type="Gene3D" id="3.40.50.150">
    <property type="entry name" value="Vaccinia Virus protein VP39"/>
    <property type="match status" value="1"/>
</dbReference>
<evidence type="ECO:0000313" key="1">
    <source>
        <dbReference type="EMBL" id="CAD9535572.1"/>
    </source>
</evidence>
<name>A0A7S2J208_9EUKA</name>
<reference evidence="1" key="1">
    <citation type="submission" date="2021-01" db="EMBL/GenBank/DDBJ databases">
        <authorList>
            <person name="Corre E."/>
            <person name="Pelletier E."/>
            <person name="Niang G."/>
            <person name="Scheremetjew M."/>
            <person name="Finn R."/>
            <person name="Kale V."/>
            <person name="Holt S."/>
            <person name="Cochrane G."/>
            <person name="Meng A."/>
            <person name="Brown T."/>
            <person name="Cohen L."/>
        </authorList>
    </citation>
    <scope>NUCLEOTIDE SEQUENCE</scope>
    <source>
        <strain evidence="1">UTEX LB 985</strain>
    </source>
</reference>
<evidence type="ECO:0008006" key="2">
    <source>
        <dbReference type="Google" id="ProtNLM"/>
    </source>
</evidence>
<organism evidence="1">
    <name type="scientific">Haptolina brevifila</name>
    <dbReference type="NCBI Taxonomy" id="156173"/>
    <lineage>
        <taxon>Eukaryota</taxon>
        <taxon>Haptista</taxon>
        <taxon>Haptophyta</taxon>
        <taxon>Prymnesiophyceae</taxon>
        <taxon>Prymnesiales</taxon>
        <taxon>Prymnesiaceae</taxon>
        <taxon>Haptolina</taxon>
    </lineage>
</organism>